<dbReference type="Pfam" id="PF05721">
    <property type="entry name" value="PhyH"/>
    <property type="match status" value="1"/>
</dbReference>
<reference evidence="1" key="1">
    <citation type="submission" date="2021-01" db="EMBL/GenBank/DDBJ databases">
        <authorList>
            <person name="Corre E."/>
            <person name="Pelletier E."/>
            <person name="Niang G."/>
            <person name="Scheremetjew M."/>
            <person name="Finn R."/>
            <person name="Kale V."/>
            <person name="Holt S."/>
            <person name="Cochrane G."/>
            <person name="Meng A."/>
            <person name="Brown T."/>
            <person name="Cohen L."/>
        </authorList>
    </citation>
    <scope>NUCLEOTIDE SEQUENCE</scope>
    <source>
        <strain evidence="1">CCMP3105</strain>
    </source>
</reference>
<evidence type="ECO:0008006" key="2">
    <source>
        <dbReference type="Google" id="ProtNLM"/>
    </source>
</evidence>
<gene>
    <name evidence="1" type="ORF">AMON00008_LOCUS2504</name>
</gene>
<dbReference type="EMBL" id="HBNR01003574">
    <property type="protein sequence ID" value="CAE4562885.1"/>
    <property type="molecule type" value="Transcribed_RNA"/>
</dbReference>
<sequence>MPVPPEFAPEAVAAASPRGAQLYKGIPGFREPFTSLLANNPWMRPPDPRKPLVWGPPPQFGRERYWDTTVGRKHEYWKDFDLPQPTKDLRRLRHDFLEWGYCLIEDGLSQEQYHRMKKRLLEQAEGEKLAGIQFDNGPGQYVMTLVNKGECFVQCIEQDPEGVQAGPVIEQLLNETLGQGWICTSFLANGCDPGGYPQNLHQDTNGENGPFRAHYEAPTLVNTAYVLEDTNEFNGGTIMIPGSHKILAEAKCEPVQHMPPPINLEAKGGTVVMWDGRLLHAAGANRSGGRRYVCTASSIKPWFRSQEMWALSVKREVLEKASPKLLQRMGFQATAAAGTADSFGFQGNGLIGDLAGQTIAYRLALDNGNHRPVTELAPTMSREQLEQDFTLRHLRERARAYLKARSARSSKAVAVDAAAKAGAPSSRL</sequence>
<dbReference type="Gene3D" id="2.60.120.620">
    <property type="entry name" value="q2cbj1_9rhob like domain"/>
    <property type="match status" value="1"/>
</dbReference>
<evidence type="ECO:0000313" key="1">
    <source>
        <dbReference type="EMBL" id="CAE4562885.1"/>
    </source>
</evidence>
<organism evidence="1">
    <name type="scientific">Alexandrium monilatum</name>
    <dbReference type="NCBI Taxonomy" id="311494"/>
    <lineage>
        <taxon>Eukaryota</taxon>
        <taxon>Sar</taxon>
        <taxon>Alveolata</taxon>
        <taxon>Dinophyceae</taxon>
        <taxon>Gonyaulacales</taxon>
        <taxon>Pyrocystaceae</taxon>
        <taxon>Alexandrium</taxon>
    </lineage>
</organism>
<accession>A0A7S4PVE6</accession>
<dbReference type="InterPro" id="IPR008775">
    <property type="entry name" value="Phytyl_CoA_dOase-like"/>
</dbReference>
<dbReference type="AlphaFoldDB" id="A0A7S4PVE6"/>
<proteinExistence type="predicted"/>
<dbReference type="SUPFAM" id="SSF51197">
    <property type="entry name" value="Clavaminate synthase-like"/>
    <property type="match status" value="1"/>
</dbReference>
<protein>
    <recommendedName>
        <fullName evidence="2">Fe2OG dioxygenase domain-containing protein</fullName>
    </recommendedName>
</protein>
<name>A0A7S4PVE6_9DINO</name>
<dbReference type="PANTHER" id="PTHR37563:SF2">
    <property type="entry name" value="PHYTANOYL-COA DIOXYGENASE FAMILY PROTEIN (AFU_ORTHOLOGUE AFUA_2G03330)"/>
    <property type="match status" value="1"/>
</dbReference>
<dbReference type="InterPro" id="IPR051961">
    <property type="entry name" value="Fungal_Metabolite_Diox"/>
</dbReference>
<dbReference type="PANTHER" id="PTHR37563">
    <property type="entry name" value="PHYTANOYL-COA DIOXYGENASE FAMILY PROTEIN (AFU_ORTHOLOGUE AFUA_2G03330)"/>
    <property type="match status" value="1"/>
</dbReference>